<evidence type="ECO:0000256" key="1">
    <source>
        <dbReference type="SAM" id="MobiDB-lite"/>
    </source>
</evidence>
<sequence length="938" mass="99098">MHRASSSKRRPNLSAPGEVSSTGIHALSDARRAARRLNVPVYSSRAAYFPTQASLFRDSYGLPVGCAPGSIRRHYPSSNGRLHANANGGSRNVISRHHDVERSPSTRRPPPPSRRAATAGAYAGPSPAANGSGAADAIVFQYYSQQQQSRARVRAASSPHESESTATPVRRQPFTVSGGSLSAPATPSGGTTAALSTPLPSRSSCRLTARGRGGDAHSRLHRHSSASPSPTEHESVIRDTSTSLVPATPSVEEGRWPEQLTPSQHQQCEELVRLLAQLPAAQAHRVLLATIRQYEAQRLLQFYGGVHASPGSDIAPRAMPRSPSTSSLTSSSGKVLSGGRQDDARSALFEALRAHLHDMQRADLAAQALSPFTAAANHRQRRACTRADGPANEESHVNYSVAAHSPTPPPPKAARRPQLARRQTPQDSARKPRAAENAQSSGIGDGRAPRHLRSRVLASRVAKPRIRSSKQGDAGSGNGAALCDPSASTQNNSTPPPPHDFMQTIKPPHRHGLAGALMLRSCAAGVAVPVARAHDAREHATTPLSARQAAVAGLGKAAGEADLHRPVSTAERGALSSSPPSLGLATIAGEAAPDAGTTLSPGAAAARRAYWERQQKEQEQQRPPFPSRLCRNEDGGQGEEREPDLVRCSHTAHDQSEEACGYPKRSPSRRFWGISSEPGRAAPGSVSFEDSTRRREAPPLAYVPSVTPGAEGAGLRDATVPSRTPGSLLGILNVRQLPPPPPQNPEGLLSLRVPTVMATPVERANFPPAAAQDSVGEPAAFTTDFTEAPSSALLPTTARSHDHNGDKGAGTTAGLPSNRGAFGSEVCHAATEMGISSNLYEKRRCDEGSSGAALSAPPFQSTRAKELDAQHLHSSQVEFEDDVVTASSIRSEWLPPEQGRNTNYNDVTAPTVDLGGAVVSSSREVNESSDEVKLPWEL</sequence>
<dbReference type="EMBL" id="JAFHLR010000028">
    <property type="protein sequence ID" value="KAG5474817.1"/>
    <property type="molecule type" value="Genomic_DNA"/>
</dbReference>
<reference evidence="3" key="2">
    <citation type="journal article" date="2021" name="Sci. Data">
        <title>Chromosome-scale genome sequencing, assembly and annotation of six genomes from subfamily Leishmaniinae.</title>
        <authorList>
            <person name="Almutairi H."/>
            <person name="Urbaniak M.D."/>
            <person name="Bates M.D."/>
            <person name="Jariyapan N."/>
            <person name="Kwakye-Nuako G."/>
            <person name="Thomaz Soccol V."/>
            <person name="Al-Salem W.S."/>
            <person name="Dillon R.J."/>
            <person name="Bates P.A."/>
            <person name="Gatherer D."/>
        </authorList>
    </citation>
    <scope>NUCLEOTIDE SEQUENCE [LARGE SCALE GENOMIC DNA]</scope>
</reference>
<feature type="region of interest" description="Disordered" evidence="1">
    <location>
        <begin position="313"/>
        <end position="339"/>
    </location>
</feature>
<dbReference type="GeneID" id="92359920"/>
<protein>
    <submittedName>
        <fullName evidence="2">Uncharacterized protein</fullName>
    </submittedName>
</protein>
<name>A0A836KJ59_9TRYP</name>
<feature type="compositionally biased region" description="Low complexity" evidence="1">
    <location>
        <begin position="322"/>
        <end position="339"/>
    </location>
</feature>
<dbReference type="Proteomes" id="UP000674143">
    <property type="component" value="Unassembled WGS sequence"/>
</dbReference>
<comment type="caution">
    <text evidence="2">The sequence shown here is derived from an EMBL/GenBank/DDBJ whole genome shotgun (WGS) entry which is preliminary data.</text>
</comment>
<reference evidence="3" key="1">
    <citation type="journal article" date="2021" name="Microbiol. Resour. Announc.">
        <title>LGAAP: Leishmaniinae Genome Assembly and Annotation Pipeline.</title>
        <authorList>
            <person name="Almutairi H."/>
            <person name="Urbaniak M.D."/>
            <person name="Bates M.D."/>
            <person name="Jariyapan N."/>
            <person name="Kwakye-Nuako G."/>
            <person name="Thomaz-Soccol V."/>
            <person name="Al-Salem W.S."/>
            <person name="Dillon R.J."/>
            <person name="Bates P.A."/>
            <person name="Gatherer D."/>
        </authorList>
    </citation>
    <scope>NUCLEOTIDE SEQUENCE [LARGE SCALE GENOMIC DNA]</scope>
</reference>
<evidence type="ECO:0000313" key="3">
    <source>
        <dbReference type="Proteomes" id="UP000674143"/>
    </source>
</evidence>
<dbReference type="KEGG" id="loi:92359920"/>
<feature type="region of interest" description="Disordered" evidence="1">
    <location>
        <begin position="150"/>
        <end position="258"/>
    </location>
</feature>
<feature type="compositionally biased region" description="Basic and acidic residues" evidence="1">
    <location>
        <begin position="609"/>
        <end position="620"/>
    </location>
</feature>
<feature type="region of interest" description="Disordered" evidence="1">
    <location>
        <begin position="401"/>
        <end position="502"/>
    </location>
</feature>
<evidence type="ECO:0000313" key="2">
    <source>
        <dbReference type="EMBL" id="KAG5474817.1"/>
    </source>
</evidence>
<feature type="region of interest" description="Disordered" evidence="1">
    <location>
        <begin position="592"/>
        <end position="697"/>
    </location>
</feature>
<dbReference type="RefSeq" id="XP_067061923.1">
    <property type="nucleotide sequence ID" value="XM_067205986.1"/>
</dbReference>
<feature type="compositionally biased region" description="Low complexity" evidence="1">
    <location>
        <begin position="182"/>
        <end position="197"/>
    </location>
</feature>
<dbReference type="AlphaFoldDB" id="A0A836KJ59"/>
<feature type="compositionally biased region" description="Basic residues" evidence="1">
    <location>
        <begin position="1"/>
        <end position="11"/>
    </location>
</feature>
<feature type="region of interest" description="Disordered" evidence="1">
    <location>
        <begin position="1"/>
        <end position="24"/>
    </location>
</feature>
<gene>
    <name evidence="2" type="ORF">LSCM4_03994</name>
</gene>
<proteinExistence type="predicted"/>
<organism evidence="2 3">
    <name type="scientific">Leishmania orientalis</name>
    <dbReference type="NCBI Taxonomy" id="2249476"/>
    <lineage>
        <taxon>Eukaryota</taxon>
        <taxon>Discoba</taxon>
        <taxon>Euglenozoa</taxon>
        <taxon>Kinetoplastea</taxon>
        <taxon>Metakinetoplastina</taxon>
        <taxon>Trypanosomatida</taxon>
        <taxon>Trypanosomatidae</taxon>
        <taxon>Leishmaniinae</taxon>
        <taxon>Leishmania</taxon>
    </lineage>
</organism>
<feature type="compositionally biased region" description="Basic and acidic residues" evidence="1">
    <location>
        <begin position="630"/>
        <end position="656"/>
    </location>
</feature>
<keyword evidence="3" id="KW-1185">Reference proteome</keyword>
<feature type="region of interest" description="Disordered" evidence="1">
    <location>
        <begin position="77"/>
        <end position="130"/>
    </location>
</feature>
<feature type="compositionally biased region" description="Low complexity" evidence="1">
    <location>
        <begin position="114"/>
        <end position="130"/>
    </location>
</feature>
<accession>A0A836KJ59</accession>
<feature type="region of interest" description="Disordered" evidence="1">
    <location>
        <begin position="795"/>
        <end position="818"/>
    </location>
</feature>